<organism evidence="1 2">
    <name type="scientific">Yinghuangia soli</name>
    <dbReference type="NCBI Taxonomy" id="2908204"/>
    <lineage>
        <taxon>Bacteria</taxon>
        <taxon>Bacillati</taxon>
        <taxon>Actinomycetota</taxon>
        <taxon>Actinomycetes</taxon>
        <taxon>Kitasatosporales</taxon>
        <taxon>Streptomycetaceae</taxon>
        <taxon>Yinghuangia</taxon>
    </lineage>
</organism>
<dbReference type="RefSeq" id="WP_235057615.1">
    <property type="nucleotide sequence ID" value="NZ_JAKFHA010000039.1"/>
</dbReference>
<gene>
    <name evidence="1" type="ORF">LZ495_37295</name>
</gene>
<evidence type="ECO:0000313" key="1">
    <source>
        <dbReference type="EMBL" id="MCF2532842.1"/>
    </source>
</evidence>
<dbReference type="EMBL" id="JAKFHA010000039">
    <property type="protein sequence ID" value="MCF2532842.1"/>
    <property type="molecule type" value="Genomic_DNA"/>
</dbReference>
<sequence>MTTRAERRPNHRLATLVEEAGFSHAGLARRVDQLGAEQGLDLRYDKTSVARWLRGQHPRGIVPILLAEVFTQRLSRKLSAEDLGMAGCRPDYAGLEYAAGPNEAVEIVSGMWQADSAHRPALVEAAFTPGALVVPSRDWLIGSGDEEPHRADGGRVGFGDVAAVRAVGEAFRRLDNSFGGGHARQALVRYLDTEVATMLRGTYSGGVGRDLFSAASVLTRLVGWMAYDVGVHGMAQRYFVQALRLAQASGDRALGAYVLATMSRQAVYLGHGREAVQLARVAQQGAMAVATPRVRVLLHAVEARGHGLLGDGRACLAALVRAEQALGQAGPPAEEPNWARYVDEAQLADEFAHCYRDLEDHRRSREFAERSLKLRGEEYTRSKLFCRTVLATAMLGLGELDRACQIEAEATEEAGGLRSARAVDYVREFLLRLTPFRDTPAVRDFTARSDEFLRTAS</sequence>
<keyword evidence="2" id="KW-1185">Reference proteome</keyword>
<dbReference type="AlphaFoldDB" id="A0AA41Q9T9"/>
<protein>
    <submittedName>
        <fullName evidence="1">Regulator</fullName>
    </submittedName>
</protein>
<reference evidence="1" key="1">
    <citation type="submission" date="2022-01" db="EMBL/GenBank/DDBJ databases">
        <title>Genome-Based Taxonomic Classification of the Phylum Actinobacteria.</title>
        <authorList>
            <person name="Gao Y."/>
        </authorList>
    </citation>
    <scope>NUCLEOTIDE SEQUENCE</scope>
    <source>
        <strain evidence="1">KLBMP 8922</strain>
    </source>
</reference>
<dbReference type="Proteomes" id="UP001165378">
    <property type="component" value="Unassembled WGS sequence"/>
</dbReference>
<proteinExistence type="predicted"/>
<evidence type="ECO:0000313" key="2">
    <source>
        <dbReference type="Proteomes" id="UP001165378"/>
    </source>
</evidence>
<accession>A0AA41Q9T9</accession>
<name>A0AA41Q9T9_9ACTN</name>
<comment type="caution">
    <text evidence="1">The sequence shown here is derived from an EMBL/GenBank/DDBJ whole genome shotgun (WGS) entry which is preliminary data.</text>
</comment>